<keyword evidence="3" id="KW-0804">Transcription</keyword>
<feature type="compositionally biased region" description="Low complexity" evidence="4">
    <location>
        <begin position="278"/>
        <end position="291"/>
    </location>
</feature>
<organism evidence="6 7">
    <name type="scientific">Plasmodium chabaudi adami</name>
    <dbReference type="NCBI Taxonomy" id="5826"/>
    <lineage>
        <taxon>Eukaryota</taxon>
        <taxon>Sar</taxon>
        <taxon>Alveolata</taxon>
        <taxon>Apicomplexa</taxon>
        <taxon>Aconoidasida</taxon>
        <taxon>Haemosporida</taxon>
        <taxon>Plasmodiidae</taxon>
        <taxon>Plasmodium</taxon>
        <taxon>Plasmodium (Vinckeia)</taxon>
    </lineage>
</organism>
<dbReference type="Proteomes" id="UP000507536">
    <property type="component" value="Chromosome 9"/>
</dbReference>
<name>A0A1C6YDG7_PLACE</name>
<dbReference type="Gene3D" id="2.30.30.1020">
    <property type="entry name" value="CCR4-NOT complex subunit 2/3/5, C-terminal domain"/>
    <property type="match status" value="1"/>
</dbReference>
<feature type="compositionally biased region" description="Basic and acidic residues" evidence="4">
    <location>
        <begin position="27"/>
        <end position="40"/>
    </location>
</feature>
<feature type="compositionally biased region" description="Basic and acidic residues" evidence="4">
    <location>
        <begin position="1"/>
        <end position="14"/>
    </location>
</feature>
<evidence type="ECO:0000256" key="4">
    <source>
        <dbReference type="SAM" id="MobiDB-lite"/>
    </source>
</evidence>
<dbReference type="InterPro" id="IPR007282">
    <property type="entry name" value="NOT2/3/5_C"/>
</dbReference>
<feature type="compositionally biased region" description="Low complexity" evidence="4">
    <location>
        <begin position="374"/>
        <end position="383"/>
    </location>
</feature>
<feature type="compositionally biased region" description="Basic and acidic residues" evidence="4">
    <location>
        <begin position="58"/>
        <end position="68"/>
    </location>
</feature>
<dbReference type="Pfam" id="PF04153">
    <property type="entry name" value="NOT2_3_5_C"/>
    <property type="match status" value="1"/>
</dbReference>
<evidence type="ECO:0000259" key="5">
    <source>
        <dbReference type="Pfam" id="PF04153"/>
    </source>
</evidence>
<protein>
    <submittedName>
        <fullName evidence="6">CCR4-NOT transcription complex subunit 2, putative</fullName>
    </submittedName>
</protein>
<evidence type="ECO:0000256" key="2">
    <source>
        <dbReference type="ARBA" id="ARBA00023015"/>
    </source>
</evidence>
<feature type="region of interest" description="Disordered" evidence="4">
    <location>
        <begin position="609"/>
        <end position="628"/>
    </location>
</feature>
<dbReference type="EMBL" id="LT608189">
    <property type="protein sequence ID" value="SCM21192.1"/>
    <property type="molecule type" value="Genomic_DNA"/>
</dbReference>
<evidence type="ECO:0000313" key="7">
    <source>
        <dbReference type="Proteomes" id="UP000507536"/>
    </source>
</evidence>
<sequence>MDKENNENSKEKTKTFLNLFKKKKKKNVAENEKNENKENLNNETNENVADSLNTNSKELGKNHNENKENNTNVVNKNSGSGVEHSNNMNESWNTDKNSEIPSSPTCAKSNLTHNKSIEQKETKKNSNNDKKKKNAKNDKNKINEKIGNSSDPSNIAPGESEEQSSCIEYNNNEKNQNKKKTKGKGKNDKNEQNSNSETNTIKDNNIKHMKNNPNQTHSENRNNKNKQKNENENNQNNNDDHKNKQDKIVDKLENSNTISNENTKGKKNKKAAKTNEHNLSSSLSASPTSNNDYNYTKNKNEIVNTNMNKKVENTKGNNDKNIKKKESNKTNIEKNNNKENGIKIANVQKEAGGRQTSEKETHTEKKKKKKNNNENKINISSNSVETNGKKENPSDIENNEDLPLEEILYETTERSKIYNRNNYGILGILKSIKANDSHLNKLSLGTDLTTLGLNLNSPDFIFPSFTSPISDNPTMKDDYFVKPESYMNTQFQVRLSLLLKLQTETLFYIFYNLPRDILQVYAASELYIRKWLYHIRYKKWFTPNTTNNLTQIEKCSSWIYFDPSTWSKKNYNNFLNPKDIMNVDEITKSIEEIIKIQSYYNNIQQNNSTNIPPAYEPQPNNINIPNSP</sequence>
<evidence type="ECO:0000313" key="6">
    <source>
        <dbReference type="EMBL" id="SCM21192.1"/>
    </source>
</evidence>
<dbReference type="GO" id="GO:0030015">
    <property type="term" value="C:CCR4-NOT core complex"/>
    <property type="evidence" value="ECO:0007669"/>
    <property type="project" value="InterPro"/>
</dbReference>
<dbReference type="PANTHER" id="PTHR23326">
    <property type="entry name" value="CCR4 NOT-RELATED"/>
    <property type="match status" value="1"/>
</dbReference>
<feature type="compositionally biased region" description="Basic and acidic residues" evidence="4">
    <location>
        <begin position="115"/>
        <end position="144"/>
    </location>
</feature>
<comment type="similarity">
    <text evidence="1">Belongs to the CNOT2/3/5 family.</text>
</comment>
<feature type="compositionally biased region" description="Polar residues" evidence="4">
    <location>
        <begin position="292"/>
        <end position="308"/>
    </location>
</feature>
<accession>A0A1C6YDG7</accession>
<reference evidence="6 7" key="1">
    <citation type="submission" date="2016-08" db="EMBL/GenBank/DDBJ databases">
        <authorList>
            <consortium name="Pathogen Informatics"/>
        </authorList>
    </citation>
    <scope>NUCLEOTIDE SEQUENCE [LARGE SCALE GENOMIC DNA]</scope>
    <source>
        <strain evidence="6 7">DS</strain>
    </source>
</reference>
<dbReference type="AlphaFoldDB" id="A0A1C6YDG7"/>
<feature type="compositionally biased region" description="Basic and acidic residues" evidence="4">
    <location>
        <begin position="309"/>
        <end position="341"/>
    </location>
</feature>
<feature type="compositionally biased region" description="Basic and acidic residues" evidence="4">
    <location>
        <begin position="218"/>
        <end position="231"/>
    </location>
</feature>
<proteinExistence type="inferred from homology"/>
<evidence type="ECO:0000256" key="1">
    <source>
        <dbReference type="ARBA" id="ARBA00007682"/>
    </source>
</evidence>
<dbReference type="InterPro" id="IPR040168">
    <property type="entry name" value="Not2/3/5"/>
</dbReference>
<feature type="compositionally biased region" description="Polar residues" evidence="4">
    <location>
        <begin position="192"/>
        <end position="203"/>
    </location>
</feature>
<keyword evidence="2" id="KW-0805">Transcription regulation</keyword>
<feature type="compositionally biased region" description="Polar residues" evidence="4">
    <location>
        <begin position="84"/>
        <end position="114"/>
    </location>
</feature>
<evidence type="ECO:0000256" key="3">
    <source>
        <dbReference type="ARBA" id="ARBA00023163"/>
    </source>
</evidence>
<dbReference type="GO" id="GO:0006355">
    <property type="term" value="P:regulation of DNA-templated transcription"/>
    <property type="evidence" value="ECO:0007669"/>
    <property type="project" value="InterPro"/>
</dbReference>
<gene>
    <name evidence="6" type="primary">NOT2</name>
    <name evidence="6" type="ORF">PCHDS_000208300</name>
</gene>
<feature type="region of interest" description="Disordered" evidence="4">
    <location>
        <begin position="1"/>
        <end position="398"/>
    </location>
</feature>
<feature type="compositionally biased region" description="Basic and acidic residues" evidence="4">
    <location>
        <begin position="238"/>
        <end position="253"/>
    </location>
</feature>
<dbReference type="InterPro" id="IPR038635">
    <property type="entry name" value="CCR4-NOT_su2/3/5_C_sf"/>
</dbReference>
<feature type="domain" description="NOT2/NOT3/NOT5 C-terminal" evidence="5">
    <location>
        <begin position="464"/>
        <end position="574"/>
    </location>
</feature>
<feature type="compositionally biased region" description="Low complexity" evidence="4">
    <location>
        <begin position="69"/>
        <end position="83"/>
    </location>
</feature>